<keyword evidence="2" id="KW-1185">Reference proteome</keyword>
<evidence type="ECO:0000313" key="1">
    <source>
        <dbReference type="EMBL" id="OOH94305.1"/>
    </source>
</evidence>
<gene>
    <name evidence="1" type="ORF">BMF97_13190</name>
</gene>
<sequence>MVESISREHHDIYKIEETLEEVLSLLSDAEIECKGLFLNSYSGFDSKNVERFWRKKKLSQILKRRFKIEKANAWLDSFKAISWV</sequence>
<evidence type="ECO:0000313" key="2">
    <source>
        <dbReference type="Proteomes" id="UP000188947"/>
    </source>
</evidence>
<reference evidence="1 2" key="1">
    <citation type="submission" date="2016-11" db="EMBL/GenBank/DDBJ databases">
        <title>Genome sequence and comparative genomic analysis of clinical strain Elizabethkingia meningoseptica 61421 PRCM.</title>
        <authorList>
            <person name="Wang M."/>
            <person name="Hu S."/>
            <person name="Cao L."/>
            <person name="Jiang T."/>
            <person name="Zhou Y."/>
            <person name="Ming D."/>
        </authorList>
    </citation>
    <scope>NUCLEOTIDE SEQUENCE [LARGE SCALE GENOMIC DNA]</scope>
    <source>
        <strain evidence="1 2">61421 PRCM</strain>
    </source>
</reference>
<dbReference type="RefSeq" id="WP_070904499.1">
    <property type="nucleotide sequence ID" value="NZ_CP016378.1"/>
</dbReference>
<dbReference type="AlphaFoldDB" id="A0A1T3I230"/>
<comment type="caution">
    <text evidence="1">The sequence shown here is derived from an EMBL/GenBank/DDBJ whole genome shotgun (WGS) entry which is preliminary data.</text>
</comment>
<protein>
    <submittedName>
        <fullName evidence="1">Uncharacterized protein</fullName>
    </submittedName>
</protein>
<proteinExistence type="predicted"/>
<dbReference type="EMBL" id="MPOG01000014">
    <property type="protein sequence ID" value="OOH94305.1"/>
    <property type="molecule type" value="Genomic_DNA"/>
</dbReference>
<dbReference type="OrthoDB" id="1270539at2"/>
<dbReference type="Proteomes" id="UP000188947">
    <property type="component" value="Unassembled WGS sequence"/>
</dbReference>
<accession>A0A1T3I230</accession>
<organism evidence="1 2">
    <name type="scientific">Elizabethkingia meningoseptica</name>
    <name type="common">Chryseobacterium meningosepticum</name>
    <dbReference type="NCBI Taxonomy" id="238"/>
    <lineage>
        <taxon>Bacteria</taxon>
        <taxon>Pseudomonadati</taxon>
        <taxon>Bacteroidota</taxon>
        <taxon>Flavobacteriia</taxon>
        <taxon>Flavobacteriales</taxon>
        <taxon>Weeksellaceae</taxon>
        <taxon>Elizabethkingia</taxon>
    </lineage>
</organism>
<name>A0A1T3I230_ELIME</name>